<evidence type="ECO:0000313" key="3">
    <source>
        <dbReference type="Proteomes" id="UP000559809"/>
    </source>
</evidence>
<keyword evidence="1" id="KW-0472">Membrane</keyword>
<dbReference type="AlphaFoldDB" id="A0A853G1D6"/>
<evidence type="ECO:0000313" key="2">
    <source>
        <dbReference type="EMBL" id="NYT50089.1"/>
    </source>
</evidence>
<organism evidence="2 3">
    <name type="scientific">Parapusillimonas granuli</name>
    <dbReference type="NCBI Taxonomy" id="380911"/>
    <lineage>
        <taxon>Bacteria</taxon>
        <taxon>Pseudomonadati</taxon>
        <taxon>Pseudomonadota</taxon>
        <taxon>Betaproteobacteria</taxon>
        <taxon>Burkholderiales</taxon>
        <taxon>Alcaligenaceae</taxon>
        <taxon>Parapusillimonas</taxon>
    </lineage>
</organism>
<accession>A0A853G1D6</accession>
<dbReference type="EMBL" id="JACCEM010000006">
    <property type="protein sequence ID" value="NYT50089.1"/>
    <property type="molecule type" value="Genomic_DNA"/>
</dbReference>
<gene>
    <name evidence="2" type="ORF">H0A72_12290</name>
</gene>
<sequence length="53" mass="5739">MRGLWKNAWRRDGWPARLAWLLGLWAAGVGGLAVVAYVLRLVMKSLGMTAGAA</sequence>
<dbReference type="InterPro" id="IPR018895">
    <property type="entry name" value="DUF2474"/>
</dbReference>
<keyword evidence="1" id="KW-1133">Transmembrane helix</keyword>
<evidence type="ECO:0000256" key="1">
    <source>
        <dbReference type="SAM" id="Phobius"/>
    </source>
</evidence>
<proteinExistence type="predicted"/>
<feature type="transmembrane region" description="Helical" evidence="1">
    <location>
        <begin position="20"/>
        <end position="39"/>
    </location>
</feature>
<keyword evidence="1" id="KW-0812">Transmembrane</keyword>
<name>A0A853G1D6_9BURK</name>
<comment type="caution">
    <text evidence="2">The sequence shown here is derived from an EMBL/GenBank/DDBJ whole genome shotgun (WGS) entry which is preliminary data.</text>
</comment>
<protein>
    <submittedName>
        <fullName evidence="2">DUF2474 domain-containing protein</fullName>
    </submittedName>
</protein>
<keyword evidence="3" id="KW-1185">Reference proteome</keyword>
<reference evidence="2 3" key="1">
    <citation type="submission" date="2020-07" db="EMBL/GenBank/DDBJ databases">
        <title>Taxonomic revisions and descriptions of new bacterial species based on genomic comparisons in the high-G+C-content subgroup of the family Alcaligenaceae.</title>
        <authorList>
            <person name="Szabo A."/>
            <person name="Felfoldi T."/>
        </authorList>
    </citation>
    <scope>NUCLEOTIDE SEQUENCE [LARGE SCALE GENOMIC DNA]</scope>
    <source>
        <strain evidence="2 3">LMG 24012</strain>
    </source>
</reference>
<dbReference type="RefSeq" id="WP_180155703.1">
    <property type="nucleotide sequence ID" value="NZ_JACCEM010000006.1"/>
</dbReference>
<dbReference type="Proteomes" id="UP000559809">
    <property type="component" value="Unassembled WGS sequence"/>
</dbReference>
<dbReference type="Pfam" id="PF10617">
    <property type="entry name" value="DUF2474"/>
    <property type="match status" value="1"/>
</dbReference>